<gene>
    <name evidence="2" type="ORF">AB675_11451</name>
</gene>
<dbReference type="GeneID" id="28732180"/>
<dbReference type="Proteomes" id="UP000038010">
    <property type="component" value="Unassembled WGS sequence"/>
</dbReference>
<name>A0A0N0NM04_9EURO</name>
<dbReference type="RefSeq" id="XP_017999864.1">
    <property type="nucleotide sequence ID" value="XM_018140299.1"/>
</dbReference>
<dbReference type="CDD" id="cd21437">
    <property type="entry name" value="zf-HIT_ZNHIT1_like"/>
    <property type="match status" value="1"/>
</dbReference>
<dbReference type="PANTHER" id="PTHR37849:SF1">
    <property type="entry name" value="YALI0E11605P"/>
    <property type="match status" value="1"/>
</dbReference>
<reference evidence="2 3" key="1">
    <citation type="submission" date="2015-06" db="EMBL/GenBank/DDBJ databases">
        <title>Draft genome of the ant-associated black yeast Phialophora attae CBS 131958.</title>
        <authorList>
            <person name="Moreno L.F."/>
            <person name="Stielow B.J."/>
            <person name="de Hoog S."/>
            <person name="Vicente V.A."/>
            <person name="Weiss V.A."/>
            <person name="de Vries M."/>
            <person name="Cruz L.M."/>
            <person name="Souza E.M."/>
        </authorList>
    </citation>
    <scope>NUCLEOTIDE SEQUENCE [LARGE SCALE GENOMIC DNA]</scope>
    <source>
        <strain evidence="2 3">CBS 131958</strain>
    </source>
</reference>
<protein>
    <recommendedName>
        <fullName evidence="4">HIT-type domain-containing protein</fullName>
    </recommendedName>
</protein>
<dbReference type="PANTHER" id="PTHR37849">
    <property type="entry name" value="YALI0E11605P"/>
    <property type="match status" value="1"/>
</dbReference>
<keyword evidence="3" id="KW-1185">Reference proteome</keyword>
<feature type="compositionally biased region" description="Polar residues" evidence="1">
    <location>
        <begin position="370"/>
        <end position="381"/>
    </location>
</feature>
<proteinExistence type="predicted"/>
<dbReference type="OrthoDB" id="74807at2759"/>
<organism evidence="2 3">
    <name type="scientific">Cyphellophora attinorum</name>
    <dbReference type="NCBI Taxonomy" id="1664694"/>
    <lineage>
        <taxon>Eukaryota</taxon>
        <taxon>Fungi</taxon>
        <taxon>Dikarya</taxon>
        <taxon>Ascomycota</taxon>
        <taxon>Pezizomycotina</taxon>
        <taxon>Eurotiomycetes</taxon>
        <taxon>Chaetothyriomycetidae</taxon>
        <taxon>Chaetothyriales</taxon>
        <taxon>Cyphellophoraceae</taxon>
        <taxon>Cyphellophora</taxon>
    </lineage>
</organism>
<feature type="region of interest" description="Disordered" evidence="1">
    <location>
        <begin position="149"/>
        <end position="168"/>
    </location>
</feature>
<accession>A0A0N0NM04</accession>
<sequence>MASRAFLPRLTAASRSLRTAPSPFLTRSFGSSTRRLAEVQPVVPVKKPVGAFRGGLFGFLLGSTLAGASVYYYILEEYKVSNELLTEDIYALQAAVQRIHSSAHGCPPRYCLPFLDTAVKNDHDATDRELPLHNPRAAQPGWAYVPDASSAASNLPSRSLAAGDNDSRKRKRAAVVRLVDSQNTGGGSLVRSDGTVVQQQAGAVAGSRFGAAQQVTGKQQKAIEARLKDLGRENYKDSAGTVAIPKVEGAFASLGGSAAGGSAAGGSATAAAAANKKATNVKRILGYNRNFGHYLADEEAALAAGGGGFQGTWGSGLSTNANSNAHTQYAAAVAEARKKKKKAPPPPAAAAAATTPVKKEKDLGDVAMTGTDSAQPASQTPAKRPTVPPDSPTTDPLLKTRDLPPKPSARVIAALLAEPPLSYAAARATPLPADQQRPRRWFCGVCGYFGRVKCRRCGERQCGLKECWGLHEQGGCVPY</sequence>
<dbReference type="VEuPathDB" id="FungiDB:AB675_11451"/>
<evidence type="ECO:0000313" key="2">
    <source>
        <dbReference type="EMBL" id="KPI39901.1"/>
    </source>
</evidence>
<comment type="caution">
    <text evidence="2">The sequence shown here is derived from an EMBL/GenBank/DDBJ whole genome shotgun (WGS) entry which is preliminary data.</text>
</comment>
<dbReference type="EMBL" id="LFJN01000013">
    <property type="protein sequence ID" value="KPI39901.1"/>
    <property type="molecule type" value="Genomic_DNA"/>
</dbReference>
<dbReference type="STRING" id="1664694.A0A0N0NM04"/>
<evidence type="ECO:0000313" key="3">
    <source>
        <dbReference type="Proteomes" id="UP000038010"/>
    </source>
</evidence>
<feature type="region of interest" description="Disordered" evidence="1">
    <location>
        <begin position="332"/>
        <end position="405"/>
    </location>
</feature>
<evidence type="ECO:0008006" key="4">
    <source>
        <dbReference type="Google" id="ProtNLM"/>
    </source>
</evidence>
<evidence type="ECO:0000256" key="1">
    <source>
        <dbReference type="SAM" id="MobiDB-lite"/>
    </source>
</evidence>
<dbReference type="AlphaFoldDB" id="A0A0N0NM04"/>